<organism evidence="2 3">
    <name type="scientific">Microdochium trichocladiopsis</name>
    <dbReference type="NCBI Taxonomy" id="1682393"/>
    <lineage>
        <taxon>Eukaryota</taxon>
        <taxon>Fungi</taxon>
        <taxon>Dikarya</taxon>
        <taxon>Ascomycota</taxon>
        <taxon>Pezizomycotina</taxon>
        <taxon>Sordariomycetes</taxon>
        <taxon>Xylariomycetidae</taxon>
        <taxon>Xylariales</taxon>
        <taxon>Microdochiaceae</taxon>
        <taxon>Microdochium</taxon>
    </lineage>
</organism>
<protein>
    <submittedName>
        <fullName evidence="2">Uncharacterized protein</fullName>
    </submittedName>
</protein>
<accession>A0A9P9BNR4</accession>
<comment type="caution">
    <text evidence="2">The sequence shown here is derived from an EMBL/GenBank/DDBJ whole genome shotgun (WGS) entry which is preliminary data.</text>
</comment>
<evidence type="ECO:0000256" key="1">
    <source>
        <dbReference type="SAM" id="MobiDB-lite"/>
    </source>
</evidence>
<feature type="region of interest" description="Disordered" evidence="1">
    <location>
        <begin position="1"/>
        <end position="28"/>
    </location>
</feature>
<dbReference type="EMBL" id="JAGTJQ010000010">
    <property type="protein sequence ID" value="KAH7021133.1"/>
    <property type="molecule type" value="Genomic_DNA"/>
</dbReference>
<evidence type="ECO:0000313" key="2">
    <source>
        <dbReference type="EMBL" id="KAH7021133.1"/>
    </source>
</evidence>
<evidence type="ECO:0000313" key="3">
    <source>
        <dbReference type="Proteomes" id="UP000756346"/>
    </source>
</evidence>
<name>A0A9P9BNR4_9PEZI</name>
<dbReference type="Proteomes" id="UP000756346">
    <property type="component" value="Unassembled WGS sequence"/>
</dbReference>
<dbReference type="AlphaFoldDB" id="A0A9P9BNR4"/>
<proteinExistence type="predicted"/>
<reference evidence="2" key="1">
    <citation type="journal article" date="2021" name="Nat. Commun.">
        <title>Genetic determinants of endophytism in the Arabidopsis root mycobiome.</title>
        <authorList>
            <person name="Mesny F."/>
            <person name="Miyauchi S."/>
            <person name="Thiergart T."/>
            <person name="Pickel B."/>
            <person name="Atanasova L."/>
            <person name="Karlsson M."/>
            <person name="Huettel B."/>
            <person name="Barry K.W."/>
            <person name="Haridas S."/>
            <person name="Chen C."/>
            <person name="Bauer D."/>
            <person name="Andreopoulos W."/>
            <person name="Pangilinan J."/>
            <person name="LaButti K."/>
            <person name="Riley R."/>
            <person name="Lipzen A."/>
            <person name="Clum A."/>
            <person name="Drula E."/>
            <person name="Henrissat B."/>
            <person name="Kohler A."/>
            <person name="Grigoriev I.V."/>
            <person name="Martin F.M."/>
            <person name="Hacquard S."/>
        </authorList>
    </citation>
    <scope>NUCLEOTIDE SEQUENCE</scope>
    <source>
        <strain evidence="2">MPI-CAGE-CH-0230</strain>
    </source>
</reference>
<keyword evidence="3" id="KW-1185">Reference proteome</keyword>
<dbReference type="RefSeq" id="XP_046007334.1">
    <property type="nucleotide sequence ID" value="XM_046162743.1"/>
</dbReference>
<dbReference type="GeneID" id="70192289"/>
<sequence>MDTALSAGGGGEAGRGVRHLGGLPPSGRPLQISQRSLLQFLGTTTTTTRSHISQCSSFPKRFIRLAAVAPKLAPSFGRVGACRSCSSAARPRTIDAWGDEHGLDWPATLREQAGIARPELDMDAPAGSSPPLPSSQAVSTNLQAHKTAMLGSLHDNTPVTKSVHEPANHAWSQPQ</sequence>
<feature type="region of interest" description="Disordered" evidence="1">
    <location>
        <begin position="120"/>
        <end position="175"/>
    </location>
</feature>
<gene>
    <name evidence="2" type="ORF">B0I36DRAFT_435027</name>
</gene>